<keyword evidence="4" id="KW-1133">Transmembrane helix</keyword>
<dbReference type="KEGG" id="stir:DDW44_22660"/>
<dbReference type="InterPro" id="IPR032689">
    <property type="entry name" value="TraG-D_C"/>
</dbReference>
<evidence type="ECO:0000256" key="6">
    <source>
        <dbReference type="SAM" id="MobiDB-lite"/>
    </source>
</evidence>
<reference evidence="8 9" key="1">
    <citation type="submission" date="2018-05" db="EMBL/GenBank/DDBJ databases">
        <title>Complete genome sequence of sponge-derived Streptomyces sp. HNM0039.</title>
        <authorList>
            <person name="Huang X."/>
            <person name="Zhou S."/>
        </authorList>
    </citation>
    <scope>NUCLEOTIDE SEQUENCE [LARGE SCALE GENOMIC DNA]</scope>
    <source>
        <strain evidence="8 9">HNM0039</strain>
    </source>
</reference>
<organism evidence="8 9">
    <name type="scientific">Streptomyces tirandamycinicus</name>
    <dbReference type="NCBI Taxonomy" id="2174846"/>
    <lineage>
        <taxon>Bacteria</taxon>
        <taxon>Bacillati</taxon>
        <taxon>Actinomycetota</taxon>
        <taxon>Actinomycetes</taxon>
        <taxon>Kitasatosporales</taxon>
        <taxon>Streptomycetaceae</taxon>
        <taxon>Streptomyces</taxon>
    </lineage>
</organism>
<feature type="region of interest" description="Disordered" evidence="6">
    <location>
        <begin position="602"/>
        <end position="643"/>
    </location>
</feature>
<evidence type="ECO:0000313" key="9">
    <source>
        <dbReference type="Proteomes" id="UP000244900"/>
    </source>
</evidence>
<keyword evidence="5" id="KW-0472">Membrane</keyword>
<dbReference type="InterPro" id="IPR051539">
    <property type="entry name" value="T4SS-coupling_protein"/>
</dbReference>
<dbReference type="AlphaFoldDB" id="A0A2S1SYG0"/>
<feature type="domain" description="TraD/TraG TraM recognition site" evidence="7">
    <location>
        <begin position="443"/>
        <end position="558"/>
    </location>
</feature>
<accession>A0A2S1SYG0</accession>
<dbReference type="Proteomes" id="UP000244900">
    <property type="component" value="Chromosome"/>
</dbReference>
<keyword evidence="3" id="KW-0812">Transmembrane</keyword>
<keyword evidence="2" id="KW-1003">Cell membrane</keyword>
<evidence type="ECO:0000256" key="5">
    <source>
        <dbReference type="ARBA" id="ARBA00023136"/>
    </source>
</evidence>
<evidence type="ECO:0000313" key="8">
    <source>
        <dbReference type="EMBL" id="AWI31267.1"/>
    </source>
</evidence>
<dbReference type="Pfam" id="PF12696">
    <property type="entry name" value="TraG-D_C"/>
    <property type="match status" value="1"/>
</dbReference>
<evidence type="ECO:0000256" key="4">
    <source>
        <dbReference type="ARBA" id="ARBA00022989"/>
    </source>
</evidence>
<proteinExistence type="predicted"/>
<gene>
    <name evidence="8" type="ORF">DDW44_22660</name>
</gene>
<name>A0A2S1SYG0_9ACTN</name>
<sequence>MSRREESTCPGRCGLGDGLEPRWMRRVLAAHQPSAPVAGKPRASLGAAGLPVVALAAGESDGLPEPSVGAVLDVLNTVGSNWPLGGWPVFGATLAAAGGLGLFQLKRRLDLGKSGPTSTSKNSARIGFAGPKDLRKWLSERGLQARAGTLRPSLASGKARSISPHELGLHLGTDLLYKRQLFMACEDILLMYAPPRTGKSAQLGNAIIDAAGACVVTSTRGDLYEHTHQLRRDRHRPIWVFNAGVSGVENSLHWNLVDGCQDPVVALRRAGYILSASASGESMENASFWEGHSFMVLSCYLLAAGLKGGDLATVRSWVTNSVDREPLDILMAHPDEVPAGWAHGLNQMRQAPEKTRDSVYLTLIRSFEFMSLPQVMDIVSPRPGQQKFDVQDFLRSSGTLYLMGRDQQYGSVAPLFTALVGEIYEAAYLHADNSPGGRLDPYVRFVLDEAAVICPLPLHKWSADAGGRNIQLLISVQSPSQLRERWGQNGAQTIMSNSVRVVLGGLSIPQDLEEVSVLCGERDEEVASSSSTDEDKRSRNVSVRRVRVMPQDAVRQMEEGTGLIFYRRLPPIRYRFTPVWERADVRALAKQGKAQEKLEARLKKQGTQVQGPVLAPRMPDTAPVIPPQTAGAESAAEAGRQAG</sequence>
<dbReference type="EMBL" id="CP029188">
    <property type="protein sequence ID" value="AWI31267.1"/>
    <property type="molecule type" value="Genomic_DNA"/>
</dbReference>
<dbReference type="GO" id="GO:0005886">
    <property type="term" value="C:plasma membrane"/>
    <property type="evidence" value="ECO:0007669"/>
    <property type="project" value="UniProtKB-SubCell"/>
</dbReference>
<protein>
    <recommendedName>
        <fullName evidence="7">TraD/TraG TraM recognition site domain-containing protein</fullName>
    </recommendedName>
</protein>
<dbReference type="OrthoDB" id="226701at2"/>
<comment type="subcellular location">
    <subcellularLocation>
        <location evidence="1">Cell membrane</location>
        <topology evidence="1">Multi-pass membrane protein</topology>
    </subcellularLocation>
</comment>
<dbReference type="PANTHER" id="PTHR37937">
    <property type="entry name" value="CONJUGATIVE TRANSFER: DNA TRANSPORT"/>
    <property type="match status" value="1"/>
</dbReference>
<keyword evidence="9" id="KW-1185">Reference proteome</keyword>
<dbReference type="PANTHER" id="PTHR37937:SF1">
    <property type="entry name" value="CONJUGATIVE TRANSFER: DNA TRANSPORT"/>
    <property type="match status" value="1"/>
</dbReference>
<dbReference type="Gene3D" id="3.40.50.300">
    <property type="entry name" value="P-loop containing nucleotide triphosphate hydrolases"/>
    <property type="match status" value="1"/>
</dbReference>
<evidence type="ECO:0000256" key="1">
    <source>
        <dbReference type="ARBA" id="ARBA00004651"/>
    </source>
</evidence>
<dbReference type="CDD" id="cd01127">
    <property type="entry name" value="TrwB_TraG_TraD_VirD4"/>
    <property type="match status" value="1"/>
</dbReference>
<dbReference type="SUPFAM" id="SSF52540">
    <property type="entry name" value="P-loop containing nucleoside triphosphate hydrolases"/>
    <property type="match status" value="1"/>
</dbReference>
<evidence type="ECO:0000256" key="3">
    <source>
        <dbReference type="ARBA" id="ARBA00022692"/>
    </source>
</evidence>
<dbReference type="InterPro" id="IPR027417">
    <property type="entry name" value="P-loop_NTPase"/>
</dbReference>
<evidence type="ECO:0000259" key="7">
    <source>
        <dbReference type="Pfam" id="PF12696"/>
    </source>
</evidence>
<evidence type="ECO:0000256" key="2">
    <source>
        <dbReference type="ARBA" id="ARBA00022475"/>
    </source>
</evidence>